<dbReference type="GO" id="GO:0016036">
    <property type="term" value="P:cellular response to phosphate starvation"/>
    <property type="evidence" value="ECO:0007669"/>
    <property type="project" value="TreeGrafter"/>
</dbReference>
<sequence length="119" mass="13218">MPNINADSEALSEAIINLIDNAAKYSNETKEIMLKTYQKNHNVILEVTDKGIGISKDDKEKIFDKFFRVSTGLVHNTKGTGLGLTIVKHVLDAHNAQIELDSKVNEGSTFRIIFNSVKT</sequence>
<evidence type="ECO:0000259" key="7">
    <source>
        <dbReference type="PROSITE" id="PS50109"/>
    </source>
</evidence>
<dbReference type="GO" id="GO:0000155">
    <property type="term" value="F:phosphorelay sensor kinase activity"/>
    <property type="evidence" value="ECO:0007669"/>
    <property type="project" value="TreeGrafter"/>
</dbReference>
<protein>
    <recommendedName>
        <fullName evidence="2">histidine kinase</fullName>
        <ecNumber evidence="2">2.7.13.3</ecNumber>
    </recommendedName>
</protein>
<dbReference type="SMART" id="SM00387">
    <property type="entry name" value="HATPase_c"/>
    <property type="match status" value="1"/>
</dbReference>
<comment type="caution">
    <text evidence="8">The sequence shown here is derived from an EMBL/GenBank/DDBJ whole genome shotgun (WGS) entry which is preliminary data.</text>
</comment>
<dbReference type="PANTHER" id="PTHR45453">
    <property type="entry name" value="PHOSPHATE REGULON SENSOR PROTEIN PHOR"/>
    <property type="match status" value="1"/>
</dbReference>
<dbReference type="SUPFAM" id="SSF55874">
    <property type="entry name" value="ATPase domain of HSP90 chaperone/DNA topoisomerase II/histidine kinase"/>
    <property type="match status" value="1"/>
</dbReference>
<evidence type="ECO:0000256" key="6">
    <source>
        <dbReference type="ARBA" id="ARBA00023012"/>
    </source>
</evidence>
<keyword evidence="6" id="KW-0902">Two-component regulatory system</keyword>
<dbReference type="PANTHER" id="PTHR45453:SF1">
    <property type="entry name" value="PHOSPHATE REGULON SENSOR PROTEIN PHOR"/>
    <property type="match status" value="1"/>
</dbReference>
<dbReference type="InterPro" id="IPR003594">
    <property type="entry name" value="HATPase_dom"/>
</dbReference>
<comment type="catalytic activity">
    <reaction evidence="1">
        <text>ATP + protein L-histidine = ADP + protein N-phospho-L-histidine.</text>
        <dbReference type="EC" id="2.7.13.3"/>
    </reaction>
</comment>
<evidence type="ECO:0000256" key="3">
    <source>
        <dbReference type="ARBA" id="ARBA00022553"/>
    </source>
</evidence>
<dbReference type="InterPro" id="IPR005467">
    <property type="entry name" value="His_kinase_dom"/>
</dbReference>
<dbReference type="FunFam" id="3.30.565.10:FF:000006">
    <property type="entry name" value="Sensor histidine kinase WalK"/>
    <property type="match status" value="1"/>
</dbReference>
<keyword evidence="5 8" id="KW-0418">Kinase</keyword>
<evidence type="ECO:0000256" key="4">
    <source>
        <dbReference type="ARBA" id="ARBA00022679"/>
    </source>
</evidence>
<feature type="domain" description="Histidine kinase" evidence="7">
    <location>
        <begin position="1"/>
        <end position="118"/>
    </location>
</feature>
<evidence type="ECO:0000256" key="5">
    <source>
        <dbReference type="ARBA" id="ARBA00022777"/>
    </source>
</evidence>
<dbReference type="EMBL" id="LNQE01000442">
    <property type="protein sequence ID" value="KUG26549.1"/>
    <property type="molecule type" value="Genomic_DNA"/>
</dbReference>
<dbReference type="Gene3D" id="3.30.565.10">
    <property type="entry name" value="Histidine kinase-like ATPase, C-terminal domain"/>
    <property type="match status" value="1"/>
</dbReference>
<accession>A0A0W8G0A8</accession>
<dbReference type="Pfam" id="PF02518">
    <property type="entry name" value="HATPase_c"/>
    <property type="match status" value="1"/>
</dbReference>
<dbReference type="PROSITE" id="PS50109">
    <property type="entry name" value="HIS_KIN"/>
    <property type="match status" value="1"/>
</dbReference>
<dbReference type="InterPro" id="IPR036890">
    <property type="entry name" value="HATPase_C_sf"/>
</dbReference>
<keyword evidence="4" id="KW-0808">Transferase</keyword>
<proteinExistence type="predicted"/>
<dbReference type="GO" id="GO:0004721">
    <property type="term" value="F:phosphoprotein phosphatase activity"/>
    <property type="evidence" value="ECO:0007669"/>
    <property type="project" value="TreeGrafter"/>
</dbReference>
<reference evidence="8" key="1">
    <citation type="journal article" date="2015" name="Proc. Natl. Acad. Sci. U.S.A.">
        <title>Networks of energetic and metabolic interactions define dynamics in microbial communities.</title>
        <authorList>
            <person name="Embree M."/>
            <person name="Liu J.K."/>
            <person name="Al-Bassam M.M."/>
            <person name="Zengler K."/>
        </authorList>
    </citation>
    <scope>NUCLEOTIDE SEQUENCE</scope>
</reference>
<name>A0A0W8G0A8_9ZZZZ</name>
<organism evidence="8">
    <name type="scientific">hydrocarbon metagenome</name>
    <dbReference type="NCBI Taxonomy" id="938273"/>
    <lineage>
        <taxon>unclassified sequences</taxon>
        <taxon>metagenomes</taxon>
        <taxon>ecological metagenomes</taxon>
    </lineage>
</organism>
<dbReference type="GO" id="GO:0005886">
    <property type="term" value="C:plasma membrane"/>
    <property type="evidence" value="ECO:0007669"/>
    <property type="project" value="TreeGrafter"/>
</dbReference>
<dbReference type="AlphaFoldDB" id="A0A0W8G0A8"/>
<evidence type="ECO:0000313" key="8">
    <source>
        <dbReference type="EMBL" id="KUG26549.1"/>
    </source>
</evidence>
<dbReference type="InterPro" id="IPR004358">
    <property type="entry name" value="Sig_transdc_His_kin-like_C"/>
</dbReference>
<evidence type="ECO:0000256" key="1">
    <source>
        <dbReference type="ARBA" id="ARBA00000085"/>
    </source>
</evidence>
<gene>
    <name evidence="8" type="ORF">ASZ90_003613</name>
</gene>
<dbReference type="CDD" id="cd00075">
    <property type="entry name" value="HATPase"/>
    <property type="match status" value="1"/>
</dbReference>
<dbReference type="InterPro" id="IPR050351">
    <property type="entry name" value="BphY/WalK/GraS-like"/>
</dbReference>
<keyword evidence="3" id="KW-0597">Phosphoprotein</keyword>
<dbReference type="PRINTS" id="PR00344">
    <property type="entry name" value="BCTRLSENSOR"/>
</dbReference>
<dbReference type="EC" id="2.7.13.3" evidence="2"/>
<evidence type="ECO:0000256" key="2">
    <source>
        <dbReference type="ARBA" id="ARBA00012438"/>
    </source>
</evidence>